<name>A0AAD6EYL2_9POAL</name>
<sequence length="146" mass="15882">MAPMKNTPHVLIFPYPSQGPLNCMMKLAELLAISGLHVTLLNTDNTSRRLCLSSTSLPTTPLLRFKSISDGLPEDQPRDASLLIDLAESLNKNSSLLLRDMMLALRSDDSSDGFPHVTCVIADGYLPSVVDLAKDVGLPCLSFRTL</sequence>
<dbReference type="PANTHER" id="PTHR11926">
    <property type="entry name" value="GLUCOSYL/GLUCURONOSYL TRANSFERASES"/>
    <property type="match status" value="1"/>
</dbReference>
<keyword evidence="3" id="KW-1185">Reference proteome</keyword>
<accession>A0AAD6EYL2</accession>
<dbReference type="PANTHER" id="PTHR11926:SF1392">
    <property type="entry name" value="GLYCOSYLTRANSFERASE"/>
    <property type="match status" value="1"/>
</dbReference>
<evidence type="ECO:0000313" key="3">
    <source>
        <dbReference type="Proteomes" id="UP001210211"/>
    </source>
</evidence>
<protein>
    <submittedName>
        <fullName evidence="2">Uncharacterized protein</fullName>
    </submittedName>
</protein>
<comment type="similarity">
    <text evidence="1">Belongs to the UDP-glycosyltransferase family.</text>
</comment>
<dbReference type="Gene3D" id="3.40.50.2000">
    <property type="entry name" value="Glycogen Phosphorylase B"/>
    <property type="match status" value="1"/>
</dbReference>
<dbReference type="GO" id="GO:0080044">
    <property type="term" value="F:quercetin 7-O-glucosyltransferase activity"/>
    <property type="evidence" value="ECO:0007669"/>
    <property type="project" value="TreeGrafter"/>
</dbReference>
<dbReference type="AlphaFoldDB" id="A0AAD6EYL2"/>
<dbReference type="SUPFAM" id="SSF53756">
    <property type="entry name" value="UDP-Glycosyltransferase/glycogen phosphorylase"/>
    <property type="match status" value="1"/>
</dbReference>
<dbReference type="GO" id="GO:0080043">
    <property type="term" value="F:quercetin 3-O-glucosyltransferase activity"/>
    <property type="evidence" value="ECO:0007669"/>
    <property type="project" value="TreeGrafter"/>
</dbReference>
<organism evidence="2 3">
    <name type="scientific">Rhynchospora tenuis</name>
    <dbReference type="NCBI Taxonomy" id="198213"/>
    <lineage>
        <taxon>Eukaryota</taxon>
        <taxon>Viridiplantae</taxon>
        <taxon>Streptophyta</taxon>
        <taxon>Embryophyta</taxon>
        <taxon>Tracheophyta</taxon>
        <taxon>Spermatophyta</taxon>
        <taxon>Magnoliopsida</taxon>
        <taxon>Liliopsida</taxon>
        <taxon>Poales</taxon>
        <taxon>Cyperaceae</taxon>
        <taxon>Cyperoideae</taxon>
        <taxon>Rhynchosporeae</taxon>
        <taxon>Rhynchospora</taxon>
    </lineage>
</organism>
<evidence type="ECO:0000256" key="1">
    <source>
        <dbReference type="ARBA" id="ARBA00009995"/>
    </source>
</evidence>
<evidence type="ECO:0000313" key="2">
    <source>
        <dbReference type="EMBL" id="KAJ3705939.1"/>
    </source>
</evidence>
<dbReference type="EMBL" id="JAMRDG010000001">
    <property type="protein sequence ID" value="KAJ3705939.1"/>
    <property type="molecule type" value="Genomic_DNA"/>
</dbReference>
<comment type="caution">
    <text evidence="2">The sequence shown here is derived from an EMBL/GenBank/DDBJ whole genome shotgun (WGS) entry which is preliminary data.</text>
</comment>
<reference evidence="2 3" key="1">
    <citation type="journal article" date="2022" name="Cell">
        <title>Repeat-based holocentromeres influence genome architecture and karyotype evolution.</title>
        <authorList>
            <person name="Hofstatter P.G."/>
            <person name="Thangavel G."/>
            <person name="Lux T."/>
            <person name="Neumann P."/>
            <person name="Vondrak T."/>
            <person name="Novak P."/>
            <person name="Zhang M."/>
            <person name="Costa L."/>
            <person name="Castellani M."/>
            <person name="Scott A."/>
            <person name="Toegelov H."/>
            <person name="Fuchs J."/>
            <person name="Mata-Sucre Y."/>
            <person name="Dias Y."/>
            <person name="Vanzela A.L.L."/>
            <person name="Huettel B."/>
            <person name="Almeida C.C.S."/>
            <person name="Simkova H."/>
            <person name="Souza G."/>
            <person name="Pedrosa-Harand A."/>
            <person name="Macas J."/>
            <person name="Mayer K.F.X."/>
            <person name="Houben A."/>
            <person name="Marques A."/>
        </authorList>
    </citation>
    <scope>NUCLEOTIDE SEQUENCE [LARGE SCALE GENOMIC DNA]</scope>
    <source>
        <strain evidence="2">RhyTen1mFocal</strain>
    </source>
</reference>
<gene>
    <name evidence="2" type="ORF">LUZ61_009644</name>
</gene>
<dbReference type="Proteomes" id="UP001210211">
    <property type="component" value="Unassembled WGS sequence"/>
</dbReference>
<proteinExistence type="inferred from homology"/>